<proteinExistence type="predicted"/>
<protein>
    <submittedName>
        <fullName evidence="1">Apocytochrome f</fullName>
    </submittedName>
</protein>
<sequence>MAAFPGSVVELMAPTASFLYSPDDLKLIDSDLTFLPGQG</sequence>
<reference evidence="1 2" key="1">
    <citation type="journal article" date="2010" name="Nature">
        <title>Nitrite-driven anaerobic methane oxidation by oxygenic bacteria.</title>
        <authorList>
            <person name="Ettwig K.F."/>
            <person name="Butler M.K."/>
            <person name="Le Paslier D."/>
            <person name="Pelletier E."/>
            <person name="Mangenot S."/>
            <person name="Kuypers M.M.M."/>
            <person name="Schreiber F."/>
            <person name="Dutilh B.E."/>
            <person name="Zedelius J."/>
            <person name="de Beer D."/>
            <person name="Gloerich J."/>
            <person name="Wessels H.J.C.T."/>
            <person name="van Allen T."/>
            <person name="Luesken F."/>
            <person name="Wu M."/>
            <person name="van de Pas-Schoonen K.T."/>
            <person name="Op den Camp H.J.M."/>
            <person name="Janssen-Megens E.M."/>
            <person name="Francoijs K-J."/>
            <person name="Stunnenberg H."/>
            <person name="Weissenbach J."/>
            <person name="Jetten M.S.M."/>
            <person name="Strous M."/>
        </authorList>
    </citation>
    <scope>NUCLEOTIDE SEQUENCE [LARGE SCALE GENOMIC DNA]</scope>
</reference>
<organism evidence="1 2">
    <name type="scientific">Methylomirabilis oxygeniifera</name>
    <dbReference type="NCBI Taxonomy" id="671143"/>
    <lineage>
        <taxon>Bacteria</taxon>
        <taxon>Candidatus Methylomirabilota</taxon>
        <taxon>Candidatus Methylomirabilia</taxon>
        <taxon>Candidatus Methylomirabilales</taxon>
        <taxon>Candidatus Methylomirabilaceae</taxon>
        <taxon>Candidatus Methylomirabilis</taxon>
    </lineage>
</organism>
<dbReference type="EMBL" id="FP565575">
    <property type="protein sequence ID" value="CBE68156.1"/>
    <property type="molecule type" value="Genomic_DNA"/>
</dbReference>
<dbReference type="HOGENOM" id="CLU_3306509_0_0_0"/>
<evidence type="ECO:0000313" key="2">
    <source>
        <dbReference type="Proteomes" id="UP000006898"/>
    </source>
</evidence>
<dbReference type="KEGG" id="mox:DAMO_1096"/>
<dbReference type="STRING" id="671143.DAMO_1096"/>
<accession>D5MN54</accession>
<dbReference type="AlphaFoldDB" id="D5MN54"/>
<gene>
    <name evidence="1" type="ORF">DAMO_1096</name>
</gene>
<dbReference type="Proteomes" id="UP000006898">
    <property type="component" value="Chromosome"/>
</dbReference>
<evidence type="ECO:0000313" key="1">
    <source>
        <dbReference type="EMBL" id="CBE68156.1"/>
    </source>
</evidence>
<name>D5MN54_METO1</name>